<keyword evidence="12" id="KW-0443">Lipid metabolism</keyword>
<dbReference type="InterPro" id="IPR012340">
    <property type="entry name" value="NA-bd_OB-fold"/>
</dbReference>
<evidence type="ECO:0000256" key="11">
    <source>
        <dbReference type="ARBA" id="ARBA00022989"/>
    </source>
</evidence>
<dbReference type="SUPFAM" id="SSF50249">
    <property type="entry name" value="Nucleic acid-binding proteins"/>
    <property type="match status" value="1"/>
</dbReference>
<dbReference type="Pfam" id="PF16995">
    <property type="entry name" value="tRNA-synt_2_TM"/>
    <property type="match status" value="1"/>
</dbReference>
<comment type="function">
    <text evidence="16">Catalyzes the production of L-lysyl-tRNA(Lys)transfer and the transfer of a lysyl group from L-lysyl-tRNA(Lys) to membrane-bound phosphatidylglycerol (PG), which produces lysylphosphatidylglycerol (LPG), one of the components of the bacterial membrane with a positive net charge. LPG synthesis contributes to the resistance to cationic antimicrobial peptides (CAMPs) and likely protects M.tuberculosis against the CAMPs produced by competiting microorganisms (bacteriocins). In fact, the modification of anionic phosphatidylglycerol with positively charged L-lysine results in repulsion of the peptides.</text>
</comment>
<sequence>MVLREAGARPAEASRPAPEPRHVTGWRESFASLCGRVIVLGGFWSLVSLILRPVRWVRRLDDVFGLVNLPVGPSLFSVVLLFVVGGAVRRRIRVSLWLLLAFQALAGLYLLAVLGQIVLNRNDSGDISVSDAVELALNAGLTIALVVLLYRSREAFSSRLEPGARWRALAVLVGGLALSLTASLAFTLALPGHLRGLPHKLEWAVRVPFGVEPSTTEVGWHGEHGHHWIAALAGLVSAAALMSAALVFLRSARAKTYLTAQDELDLRGLLLHAGDRDSLGYFATRHDKSVIFAPGHTAAVTYRVLANVSLASADPVGPPAAWPAAISAWLSEARSFGWFPAVLSASEDGAKAYVAAGLKALPIGDEAIIEVDTFTLEGPTMQPVRRAVHRVQRAGYTITVHRHADLSPDQLAEIERRAEDWRGDDTERGFSMALGRLGAAADSDCVAVLAHDCEGQLRGMLSMVPWGRRGLSLDLMRRDRTSENGLVEAMVASLVSAARDDLGVRFISLNFAMFRGVFSAAERVGAGPVVRLTSRVLTFASRFWQIESLYRSNARYLPRWTPRYLCYDSSLTLTRVALAAGIAEGFLPALGGSRERDRDGDVLYDGATLPFAEAVARQRLSTRNGARPLRRLSQQQRVRHAKLQRLRDAGRDPYPVSVPRSCEVAELVRCFADLAPDTATGHRASVVGRVRALRDFGGLTFATLQDGDAGIQAMVSTSALGEKEHRLLRTALDLGDYLSVTGEVVTSRRGELSVLVDSWQLAAKCLRPLPDARAGFADPDARVRRRHVDLIVNPEAMDMLVKRSAAVREVRRAFDRRGYLEVETPMLQSIHGGANARPFVTHINAYDATLYLRIAPELYLKRLCVGGMRRVFELNRNFRNEGADATHNPEFTSIEAYQAYADYLDMRELTRELILEVATAVHGRPMARRPRPGSGYDEIDLSGPWRSVTVHEAVSQACGTPVSIDTGFEELSALCRTHGVSRPAEATQGLLVTALYEALVEKQTTEPTFYLDFPIETSPLTRAHRSDPRLSERWDLVAFGAEIGTAYSELIDPVDQRQRLTDQSLRAADGDPEAMQVDEAFLSALEYAMPPTGGLGIGVDRLVMMLAGASIRQTLAFPFVRPGAR</sequence>
<evidence type="ECO:0000313" key="24">
    <source>
        <dbReference type="Proteomes" id="UP001183176"/>
    </source>
</evidence>
<keyword evidence="21" id="KW-0472">Membrane</keyword>
<dbReference type="PANTHER" id="PTHR42918:SF15">
    <property type="entry name" value="LYSINE--TRNA LIGASE, CHLOROPLASTIC_MITOCHONDRIAL"/>
    <property type="match status" value="1"/>
</dbReference>
<dbReference type="PROSITE" id="PS50862">
    <property type="entry name" value="AA_TRNA_LIGASE_II"/>
    <property type="match status" value="1"/>
</dbReference>
<dbReference type="Pfam" id="PF00152">
    <property type="entry name" value="tRNA-synt_2"/>
    <property type="match status" value="1"/>
</dbReference>
<feature type="transmembrane region" description="Helical" evidence="21">
    <location>
        <begin position="228"/>
        <end position="249"/>
    </location>
</feature>
<evidence type="ECO:0000256" key="15">
    <source>
        <dbReference type="ARBA" id="ARBA00023268"/>
    </source>
</evidence>
<protein>
    <recommendedName>
        <fullName evidence="19">Lysine--tRNA ligase</fullName>
        <ecNumber evidence="19">6.1.1.6</ecNumber>
    </recommendedName>
    <alternativeName>
        <fullName evidence="19">Lysyl-tRNA synthetase</fullName>
        <shortName evidence="19">LysRS</shortName>
    </alternativeName>
</protein>
<feature type="transmembrane region" description="Helical" evidence="21">
    <location>
        <begin position="30"/>
        <end position="51"/>
    </location>
</feature>
<dbReference type="Gene3D" id="2.40.50.140">
    <property type="entry name" value="Nucleic acid-binding proteins"/>
    <property type="match status" value="1"/>
</dbReference>
<name>A0ABU2J9K9_9ACTN</name>
<dbReference type="PRINTS" id="PR00982">
    <property type="entry name" value="TRNASYNTHLYS"/>
</dbReference>
<dbReference type="InterPro" id="IPR045864">
    <property type="entry name" value="aa-tRNA-synth_II/BPL/LPL"/>
</dbReference>
<keyword evidence="23" id="KW-0012">Acyltransferase</keyword>
<evidence type="ECO:0000256" key="1">
    <source>
        <dbReference type="ARBA" id="ARBA00004651"/>
    </source>
</evidence>
<dbReference type="GO" id="GO:0050071">
    <property type="term" value="F:phosphatidylglycerol lysyltransferase activity"/>
    <property type="evidence" value="ECO:0007669"/>
    <property type="project" value="UniProtKB-EC"/>
</dbReference>
<evidence type="ECO:0000256" key="7">
    <source>
        <dbReference type="ARBA" id="ARBA00022692"/>
    </source>
</evidence>
<comment type="similarity">
    <text evidence="2">In the N-terminal section; belongs to the LPG synthetase family.</text>
</comment>
<keyword evidence="4" id="KW-1003">Cell membrane</keyword>
<feature type="compositionally biased region" description="Low complexity" evidence="20">
    <location>
        <begin position="1"/>
        <end position="16"/>
    </location>
</feature>
<evidence type="ECO:0000256" key="10">
    <source>
        <dbReference type="ARBA" id="ARBA00022840"/>
    </source>
</evidence>
<dbReference type="Pfam" id="PF01336">
    <property type="entry name" value="tRNA_anti-codon"/>
    <property type="match status" value="1"/>
</dbReference>
<dbReference type="Gene3D" id="3.30.930.10">
    <property type="entry name" value="Bira Bifunctional Protein, Domain 2"/>
    <property type="match status" value="1"/>
</dbReference>
<dbReference type="HAMAP" id="MF_00252">
    <property type="entry name" value="Lys_tRNA_synth_class2"/>
    <property type="match status" value="1"/>
</dbReference>
<feature type="transmembrane region" description="Helical" evidence="21">
    <location>
        <begin position="63"/>
        <end position="84"/>
    </location>
</feature>
<keyword evidence="24" id="KW-1185">Reference proteome</keyword>
<comment type="subcellular location">
    <subcellularLocation>
        <location evidence="1">Cell membrane</location>
        <topology evidence="1">Multi-pass membrane protein</topology>
    </subcellularLocation>
    <subcellularLocation>
        <location evidence="19">Cytoplasm</location>
    </subcellularLocation>
</comment>
<dbReference type="InterPro" id="IPR002313">
    <property type="entry name" value="Lys-tRNA-ligase_II"/>
</dbReference>
<dbReference type="InterPro" id="IPR024320">
    <property type="entry name" value="LPG_synthase_C"/>
</dbReference>
<evidence type="ECO:0000256" key="2">
    <source>
        <dbReference type="ARBA" id="ARBA00005270"/>
    </source>
</evidence>
<evidence type="ECO:0000256" key="18">
    <source>
        <dbReference type="ARBA" id="ARBA00048573"/>
    </source>
</evidence>
<comment type="similarity">
    <text evidence="3">In the C-terminal section; belongs to the class-II aminoacyl-tRNA synthetase family.</text>
</comment>
<keyword evidence="11 21" id="KW-1133">Transmembrane helix</keyword>
<dbReference type="InterPro" id="IPR031553">
    <property type="entry name" value="tRNA-synt_2_TM"/>
</dbReference>
<dbReference type="Proteomes" id="UP001183176">
    <property type="component" value="Unassembled WGS sequence"/>
</dbReference>
<dbReference type="InterPro" id="IPR004364">
    <property type="entry name" value="Aa-tRNA-synt_II"/>
</dbReference>
<keyword evidence="9 19" id="KW-0547">Nucleotide-binding</keyword>
<evidence type="ECO:0000313" key="23">
    <source>
        <dbReference type="EMBL" id="MDT0261411.1"/>
    </source>
</evidence>
<evidence type="ECO:0000256" key="12">
    <source>
        <dbReference type="ARBA" id="ARBA00023098"/>
    </source>
</evidence>
<evidence type="ECO:0000256" key="3">
    <source>
        <dbReference type="ARBA" id="ARBA00009968"/>
    </source>
</evidence>
<dbReference type="InterPro" id="IPR044136">
    <property type="entry name" value="Lys-tRNA-ligase_II_N"/>
</dbReference>
<keyword evidence="8 19" id="KW-0479">Metal-binding</keyword>
<dbReference type="GO" id="GO:0004824">
    <property type="term" value="F:lysine-tRNA ligase activity"/>
    <property type="evidence" value="ECO:0007669"/>
    <property type="project" value="UniProtKB-EC"/>
</dbReference>
<evidence type="ECO:0000256" key="21">
    <source>
        <dbReference type="SAM" id="Phobius"/>
    </source>
</evidence>
<evidence type="ECO:0000259" key="22">
    <source>
        <dbReference type="PROSITE" id="PS50862"/>
    </source>
</evidence>
<dbReference type="CDD" id="cd04322">
    <property type="entry name" value="LysRS_N"/>
    <property type="match status" value="1"/>
</dbReference>
<dbReference type="InterPro" id="IPR006195">
    <property type="entry name" value="aa-tRNA-synth_II"/>
</dbReference>
<dbReference type="EC" id="6.1.1.6" evidence="19"/>
<keyword evidence="15" id="KW-0511">Multifunctional enzyme</keyword>
<keyword evidence="19" id="KW-0963">Cytoplasm</keyword>
<comment type="catalytic activity">
    <reaction evidence="18 19">
        <text>tRNA(Lys) + L-lysine + ATP = L-lysyl-tRNA(Lys) + AMP + diphosphate</text>
        <dbReference type="Rhea" id="RHEA:20792"/>
        <dbReference type="Rhea" id="RHEA-COMP:9696"/>
        <dbReference type="Rhea" id="RHEA-COMP:9697"/>
        <dbReference type="ChEBI" id="CHEBI:30616"/>
        <dbReference type="ChEBI" id="CHEBI:32551"/>
        <dbReference type="ChEBI" id="CHEBI:33019"/>
        <dbReference type="ChEBI" id="CHEBI:78442"/>
        <dbReference type="ChEBI" id="CHEBI:78529"/>
        <dbReference type="ChEBI" id="CHEBI:456215"/>
        <dbReference type="EC" id="6.1.1.6"/>
    </reaction>
</comment>
<feature type="transmembrane region" description="Helical" evidence="21">
    <location>
        <begin position="170"/>
        <end position="190"/>
    </location>
</feature>
<comment type="cofactor">
    <cofactor evidence="19">
        <name>Mg(2+)</name>
        <dbReference type="ChEBI" id="CHEBI:18420"/>
    </cofactor>
    <text evidence="19">Binds 3 Mg(2+) ions per subunit.</text>
</comment>
<feature type="binding site" evidence="19">
    <location>
        <position position="1042"/>
    </location>
    <ligand>
        <name>Mg(2+)</name>
        <dbReference type="ChEBI" id="CHEBI:18420"/>
        <label>1</label>
    </ligand>
</feature>
<dbReference type="InterPro" id="IPR004365">
    <property type="entry name" value="NA-bd_OB_tRNA"/>
</dbReference>
<evidence type="ECO:0000256" key="14">
    <source>
        <dbReference type="ARBA" id="ARBA00023251"/>
    </source>
</evidence>
<keyword evidence="10 19" id="KW-0067">ATP-binding</keyword>
<evidence type="ECO:0000256" key="16">
    <source>
        <dbReference type="ARBA" id="ARBA00024681"/>
    </source>
</evidence>
<keyword evidence="7 21" id="KW-0812">Transmembrane</keyword>
<evidence type="ECO:0000256" key="19">
    <source>
        <dbReference type="HAMAP-Rule" id="MF_00252"/>
    </source>
</evidence>
<proteinExistence type="inferred from homology"/>
<feature type="transmembrane region" description="Helical" evidence="21">
    <location>
        <begin position="131"/>
        <end position="150"/>
    </location>
</feature>
<comment type="caution">
    <text evidence="23">The sequence shown here is derived from an EMBL/GenBank/DDBJ whole genome shotgun (WGS) entry which is preliminary data.</text>
</comment>
<keyword evidence="6 23" id="KW-0808">Transferase</keyword>
<comment type="subunit">
    <text evidence="19">Homodimer.</text>
</comment>
<reference evidence="24" key="1">
    <citation type="submission" date="2023-07" db="EMBL/GenBank/DDBJ databases">
        <title>30 novel species of actinomycetes from the DSMZ collection.</title>
        <authorList>
            <person name="Nouioui I."/>
        </authorList>
    </citation>
    <scope>NUCLEOTIDE SEQUENCE [LARGE SCALE GENOMIC DNA]</scope>
    <source>
        <strain evidence="24">DSM 44399</strain>
    </source>
</reference>
<feature type="transmembrane region" description="Helical" evidence="21">
    <location>
        <begin position="96"/>
        <end position="119"/>
    </location>
</feature>
<evidence type="ECO:0000256" key="20">
    <source>
        <dbReference type="SAM" id="MobiDB-lite"/>
    </source>
</evidence>
<evidence type="ECO:0000256" key="9">
    <source>
        <dbReference type="ARBA" id="ARBA00022741"/>
    </source>
</evidence>
<dbReference type="InterPro" id="IPR018149">
    <property type="entry name" value="Lys-tRNA-synth_II_C"/>
</dbReference>
<dbReference type="EMBL" id="JAVREH010000007">
    <property type="protein sequence ID" value="MDT0261411.1"/>
    <property type="molecule type" value="Genomic_DNA"/>
</dbReference>
<evidence type="ECO:0000256" key="8">
    <source>
        <dbReference type="ARBA" id="ARBA00022723"/>
    </source>
</evidence>
<comment type="catalytic activity">
    <reaction evidence="17">
        <text>L-lysyl-tRNA(Lys) + a 1,2-diacyl-sn-glycero-3-phospho-(1'-sn-glycerol) = a 1,2-diacyl-sn-glycero-3-phospho-1'-(3'-O-L-lysyl)-sn-glycerol + tRNA(Lys)</text>
        <dbReference type="Rhea" id="RHEA:10668"/>
        <dbReference type="Rhea" id="RHEA-COMP:9696"/>
        <dbReference type="Rhea" id="RHEA-COMP:9697"/>
        <dbReference type="ChEBI" id="CHEBI:64716"/>
        <dbReference type="ChEBI" id="CHEBI:75792"/>
        <dbReference type="ChEBI" id="CHEBI:78442"/>
        <dbReference type="ChEBI" id="CHEBI:78529"/>
        <dbReference type="EC" id="2.3.2.3"/>
    </reaction>
</comment>
<evidence type="ECO:0000256" key="13">
    <source>
        <dbReference type="ARBA" id="ARBA00023146"/>
    </source>
</evidence>
<keyword evidence="19" id="KW-0648">Protein biosynthesis</keyword>
<keyword evidence="5 19" id="KW-0436">Ligase</keyword>
<feature type="binding site" evidence="19">
    <location>
        <position position="1035"/>
    </location>
    <ligand>
        <name>Mg(2+)</name>
        <dbReference type="ChEBI" id="CHEBI:18420"/>
        <label>1</label>
    </ligand>
</feature>
<dbReference type="NCBIfam" id="NF002821">
    <property type="entry name" value="PRK02983.1"/>
    <property type="match status" value="1"/>
</dbReference>
<dbReference type="NCBIfam" id="TIGR00499">
    <property type="entry name" value="lysS_bact"/>
    <property type="match status" value="1"/>
</dbReference>
<feature type="binding site" evidence="19">
    <location>
        <position position="1042"/>
    </location>
    <ligand>
        <name>Mg(2+)</name>
        <dbReference type="ChEBI" id="CHEBI:18420"/>
        <label>2</label>
    </ligand>
</feature>
<keyword evidence="14" id="KW-0046">Antibiotic resistance</keyword>
<evidence type="ECO:0000256" key="5">
    <source>
        <dbReference type="ARBA" id="ARBA00022598"/>
    </source>
</evidence>
<feature type="domain" description="Aminoacyl-transfer RNA synthetases class-II family profile" evidence="22">
    <location>
        <begin position="808"/>
        <end position="1122"/>
    </location>
</feature>
<dbReference type="PANTHER" id="PTHR42918">
    <property type="entry name" value="LYSYL-TRNA SYNTHETASE"/>
    <property type="match status" value="1"/>
</dbReference>
<evidence type="ECO:0000256" key="4">
    <source>
        <dbReference type="ARBA" id="ARBA00022475"/>
    </source>
</evidence>
<organism evidence="23 24">
    <name type="scientific">Jatrophihabitans lederbergiae</name>
    <dbReference type="NCBI Taxonomy" id="3075547"/>
    <lineage>
        <taxon>Bacteria</taxon>
        <taxon>Bacillati</taxon>
        <taxon>Actinomycetota</taxon>
        <taxon>Actinomycetes</taxon>
        <taxon>Jatrophihabitantales</taxon>
        <taxon>Jatrophihabitantaceae</taxon>
        <taxon>Jatrophihabitans</taxon>
    </lineage>
</organism>
<keyword evidence="13 19" id="KW-0030">Aminoacyl-tRNA synthetase</keyword>
<dbReference type="Pfam" id="PF09924">
    <property type="entry name" value="LPG_synthase_C"/>
    <property type="match status" value="1"/>
</dbReference>
<accession>A0ABU2J9K9</accession>
<keyword evidence="19" id="KW-0460">Magnesium</keyword>
<feature type="region of interest" description="Disordered" evidence="20">
    <location>
        <begin position="1"/>
        <end position="22"/>
    </location>
</feature>
<evidence type="ECO:0000256" key="17">
    <source>
        <dbReference type="ARBA" id="ARBA00047540"/>
    </source>
</evidence>
<comment type="similarity">
    <text evidence="19">Belongs to the class-II aminoacyl-tRNA synthetase family.</text>
</comment>
<gene>
    <name evidence="23" type="primary">lysX</name>
    <name evidence="19" type="synonym">lysS</name>
    <name evidence="23" type="ORF">RM423_08380</name>
</gene>
<dbReference type="NCBIfam" id="NF001756">
    <property type="entry name" value="PRK00484.1"/>
    <property type="match status" value="1"/>
</dbReference>
<evidence type="ECO:0000256" key="6">
    <source>
        <dbReference type="ARBA" id="ARBA00022679"/>
    </source>
</evidence>
<dbReference type="SUPFAM" id="SSF55681">
    <property type="entry name" value="Class II aaRS and biotin synthetases"/>
    <property type="match status" value="1"/>
</dbReference>